<feature type="region of interest" description="Disordered" evidence="1">
    <location>
        <begin position="259"/>
        <end position="303"/>
    </location>
</feature>
<organism evidence="3 4">
    <name type="scientific">Paramuricea clavata</name>
    <name type="common">Red gorgonian</name>
    <name type="synonym">Violescent sea-whip</name>
    <dbReference type="NCBI Taxonomy" id="317549"/>
    <lineage>
        <taxon>Eukaryota</taxon>
        <taxon>Metazoa</taxon>
        <taxon>Cnidaria</taxon>
        <taxon>Anthozoa</taxon>
        <taxon>Octocorallia</taxon>
        <taxon>Malacalcyonacea</taxon>
        <taxon>Plexauridae</taxon>
        <taxon>Paramuricea</taxon>
    </lineage>
</organism>
<dbReference type="GO" id="GO:0004190">
    <property type="term" value="F:aspartic-type endopeptidase activity"/>
    <property type="evidence" value="ECO:0007669"/>
    <property type="project" value="InterPro"/>
</dbReference>
<dbReference type="AlphaFoldDB" id="A0A7D9HJ89"/>
<reference evidence="3" key="1">
    <citation type="submission" date="2020-04" db="EMBL/GenBank/DDBJ databases">
        <authorList>
            <person name="Alioto T."/>
            <person name="Alioto T."/>
            <person name="Gomez Garrido J."/>
        </authorList>
    </citation>
    <scope>NUCLEOTIDE SEQUENCE</scope>
    <source>
        <strain evidence="3">A484AB</strain>
    </source>
</reference>
<dbReference type="PANTHER" id="PTHR47331:SF5">
    <property type="entry name" value="RIBONUCLEASE H"/>
    <property type="match status" value="1"/>
</dbReference>
<evidence type="ECO:0000256" key="1">
    <source>
        <dbReference type="SAM" id="MobiDB-lite"/>
    </source>
</evidence>
<dbReference type="EMBL" id="CACRXK020001005">
    <property type="protein sequence ID" value="CAB3986360.1"/>
    <property type="molecule type" value="Genomic_DNA"/>
</dbReference>
<dbReference type="PANTHER" id="PTHR47331">
    <property type="entry name" value="PHD-TYPE DOMAIN-CONTAINING PROTEIN"/>
    <property type="match status" value="1"/>
</dbReference>
<evidence type="ECO:0000313" key="4">
    <source>
        <dbReference type="Proteomes" id="UP001152795"/>
    </source>
</evidence>
<accession>A0A7D9HJ89</accession>
<comment type="caution">
    <text evidence="3">The sequence shown here is derived from an EMBL/GenBank/DDBJ whole genome shotgun (WGS) entry which is preliminary data.</text>
</comment>
<feature type="domain" description="DUF1758" evidence="2">
    <location>
        <begin position="331"/>
        <end position="385"/>
    </location>
</feature>
<evidence type="ECO:0000259" key="2">
    <source>
        <dbReference type="Pfam" id="PF05585"/>
    </source>
</evidence>
<dbReference type="GO" id="GO:0006508">
    <property type="term" value="P:proteolysis"/>
    <property type="evidence" value="ECO:0007669"/>
    <property type="project" value="InterPro"/>
</dbReference>
<dbReference type="InterPro" id="IPR008737">
    <property type="entry name" value="DUF1758"/>
</dbReference>
<dbReference type="Pfam" id="PF05585">
    <property type="entry name" value="DUF1758"/>
    <property type="match status" value="1"/>
</dbReference>
<dbReference type="Proteomes" id="UP001152795">
    <property type="component" value="Unassembled WGS sequence"/>
</dbReference>
<feature type="non-terminal residue" evidence="3">
    <location>
        <position position="1"/>
    </location>
</feature>
<dbReference type="InterPro" id="IPR001969">
    <property type="entry name" value="Aspartic_peptidase_AS"/>
</dbReference>
<feature type="compositionally biased region" description="Basic and acidic residues" evidence="1">
    <location>
        <begin position="292"/>
        <end position="303"/>
    </location>
</feature>
<protein>
    <submittedName>
        <fullName evidence="3">Uncharacterized protein LOC110232693, partial</fullName>
    </submittedName>
</protein>
<gene>
    <name evidence="3" type="ORF">PACLA_8A027728</name>
</gene>
<name>A0A7D9HJ89_PARCT</name>
<evidence type="ECO:0000313" key="3">
    <source>
        <dbReference type="EMBL" id="CAB3986360.1"/>
    </source>
</evidence>
<proteinExistence type="predicted"/>
<keyword evidence="4" id="KW-1185">Reference proteome</keyword>
<sequence>MSNIKKKIKIRQGHRVYLTKILGNADDIVQNYDGNQEKKLKQIRITLKERLDTLKTLDEEILELIEADEEISTEIEEAGKYRESVHEMIVNIDSVLEAKPMNETMSMSLRRLYDQIEAHVRGLKSLDVPDTEYGALLLPILIGKIPDEIRILLGRKMTGESWNLNTLLENFREELENRERCEGIQALSFRDEHTSASCFVVTDIEARKQILRKQGRCFLCLKRNHIARDCESRYMCKYCSGKHHVSLCNNNSRQSLATNSRQSLATRQESNSRQQLGNVQDSLAKEQTTQSRDTKDTGNTKETRNYHACLQDSVLLQTAKAKVGVGNKKLTTEVRVIFDSGSQRSYLTQRVQNKLQLPTGSTESLRIKTFGECETELTASCETVNLAVGDITGRTRTQVEAFV</sequence>
<dbReference type="PROSITE" id="PS00141">
    <property type="entry name" value="ASP_PROTEASE"/>
    <property type="match status" value="1"/>
</dbReference>
<dbReference type="OrthoDB" id="6369263at2759"/>
<feature type="compositionally biased region" description="Polar residues" evidence="1">
    <location>
        <begin position="259"/>
        <end position="291"/>
    </location>
</feature>